<organism evidence="4 5">
    <name type="scientific">Desulfoluna spongiiphila</name>
    <dbReference type="NCBI Taxonomy" id="419481"/>
    <lineage>
        <taxon>Bacteria</taxon>
        <taxon>Pseudomonadati</taxon>
        <taxon>Thermodesulfobacteriota</taxon>
        <taxon>Desulfobacteria</taxon>
        <taxon>Desulfobacterales</taxon>
        <taxon>Desulfolunaceae</taxon>
        <taxon>Desulfoluna</taxon>
    </lineage>
</organism>
<comment type="catalytic activity">
    <reaction evidence="3">
        <text>2-C-methyl-D-erythritol 4-phosphate + CTP + H(+) = 4-CDP-2-C-methyl-D-erythritol + diphosphate</text>
        <dbReference type="Rhea" id="RHEA:13429"/>
        <dbReference type="ChEBI" id="CHEBI:15378"/>
        <dbReference type="ChEBI" id="CHEBI:33019"/>
        <dbReference type="ChEBI" id="CHEBI:37563"/>
        <dbReference type="ChEBI" id="CHEBI:57823"/>
        <dbReference type="ChEBI" id="CHEBI:58262"/>
        <dbReference type="EC" id="2.7.7.60"/>
    </reaction>
</comment>
<name>A0A1G5F2T3_9BACT</name>
<dbReference type="GO" id="GO:0019288">
    <property type="term" value="P:isopentenyl diphosphate biosynthetic process, methylerythritol 4-phosphate pathway"/>
    <property type="evidence" value="ECO:0007669"/>
    <property type="project" value="UniProtKB-UniRule"/>
</dbReference>
<comment type="function">
    <text evidence="3">Catalyzes the formation of 4-diphosphocytidyl-2-C-methyl-D-erythritol from CTP and 2-C-methyl-D-erythritol 4-phosphate (MEP).</text>
</comment>
<dbReference type="InterPro" id="IPR034683">
    <property type="entry name" value="IspD/TarI"/>
</dbReference>
<feature type="site" description="Positions MEP for the nucleophilic attack" evidence="3">
    <location>
        <position position="156"/>
    </location>
</feature>
<dbReference type="EC" id="2.7.7.60" evidence="3"/>
<protein>
    <recommendedName>
        <fullName evidence="3">2-C-methyl-D-erythritol 4-phosphate cytidylyltransferase</fullName>
        <ecNumber evidence="3">2.7.7.60</ecNumber>
    </recommendedName>
    <alternativeName>
        <fullName evidence="3">4-diphosphocytidyl-2C-methyl-D-erythritol synthase</fullName>
    </alternativeName>
    <alternativeName>
        <fullName evidence="3">MEP cytidylyltransferase</fullName>
        <shortName evidence="3">MCT</shortName>
    </alternativeName>
</protein>
<dbReference type="OrthoDB" id="9804336at2"/>
<evidence type="ECO:0000256" key="3">
    <source>
        <dbReference type="HAMAP-Rule" id="MF_00108"/>
    </source>
</evidence>
<dbReference type="InterPro" id="IPR029044">
    <property type="entry name" value="Nucleotide-diphossugar_trans"/>
</dbReference>
<evidence type="ECO:0000313" key="4">
    <source>
        <dbReference type="EMBL" id="SCY32948.1"/>
    </source>
</evidence>
<dbReference type="GO" id="GO:0050518">
    <property type="term" value="F:2-C-methyl-D-erythritol 4-phosphate cytidylyltransferase activity"/>
    <property type="evidence" value="ECO:0007669"/>
    <property type="project" value="UniProtKB-UniRule"/>
</dbReference>
<dbReference type="InterPro" id="IPR001228">
    <property type="entry name" value="IspD"/>
</dbReference>
<comment type="similarity">
    <text evidence="3">Belongs to the IspD/TarI cytidylyltransferase family. IspD subfamily.</text>
</comment>
<reference evidence="4 5" key="1">
    <citation type="submission" date="2016-10" db="EMBL/GenBank/DDBJ databases">
        <authorList>
            <person name="de Groot N.N."/>
        </authorList>
    </citation>
    <scope>NUCLEOTIDE SEQUENCE [LARGE SCALE GENOMIC DNA]</scope>
    <source>
        <strain evidence="4 5">AA1</strain>
    </source>
</reference>
<gene>
    <name evidence="3" type="primary">ispD</name>
    <name evidence="4" type="ORF">SAMN05216233_10764</name>
</gene>
<feature type="site" description="Transition state stabilizer" evidence="3">
    <location>
        <position position="22"/>
    </location>
</feature>
<keyword evidence="3" id="KW-0414">Isoprene biosynthesis</keyword>
<dbReference type="PANTHER" id="PTHR32125:SF4">
    <property type="entry name" value="2-C-METHYL-D-ERYTHRITOL 4-PHOSPHATE CYTIDYLYLTRANSFERASE, CHLOROPLASTIC"/>
    <property type="match status" value="1"/>
</dbReference>
<evidence type="ECO:0000313" key="5">
    <source>
        <dbReference type="Proteomes" id="UP000198870"/>
    </source>
</evidence>
<dbReference type="Pfam" id="PF01128">
    <property type="entry name" value="IspD"/>
    <property type="match status" value="1"/>
</dbReference>
<dbReference type="FunFam" id="3.90.550.10:FF:000003">
    <property type="entry name" value="2-C-methyl-D-erythritol 4-phosphate cytidylyltransferase"/>
    <property type="match status" value="1"/>
</dbReference>
<dbReference type="Proteomes" id="UP000198870">
    <property type="component" value="Unassembled WGS sequence"/>
</dbReference>
<dbReference type="CDD" id="cd02516">
    <property type="entry name" value="CDP-ME_synthetase"/>
    <property type="match status" value="1"/>
</dbReference>
<proteinExistence type="inferred from homology"/>
<dbReference type="RefSeq" id="WP_092210714.1">
    <property type="nucleotide sequence ID" value="NZ_FMUX01000007.1"/>
</dbReference>
<dbReference type="Gene3D" id="3.90.550.10">
    <property type="entry name" value="Spore Coat Polysaccharide Biosynthesis Protein SpsA, Chain A"/>
    <property type="match status" value="1"/>
</dbReference>
<dbReference type="EMBL" id="FMUX01000007">
    <property type="protein sequence ID" value="SCY32948.1"/>
    <property type="molecule type" value="Genomic_DNA"/>
</dbReference>
<evidence type="ECO:0000256" key="1">
    <source>
        <dbReference type="ARBA" id="ARBA00022679"/>
    </source>
</evidence>
<dbReference type="NCBIfam" id="TIGR00453">
    <property type="entry name" value="ispD"/>
    <property type="match status" value="1"/>
</dbReference>
<dbReference type="PANTHER" id="PTHR32125">
    <property type="entry name" value="2-C-METHYL-D-ERYTHRITOL 4-PHOSPHATE CYTIDYLYLTRANSFERASE, CHLOROPLASTIC"/>
    <property type="match status" value="1"/>
</dbReference>
<dbReference type="UniPathway" id="UPA00056">
    <property type="reaction ID" value="UER00093"/>
</dbReference>
<dbReference type="STRING" id="419481.SAMN05216233_10764"/>
<dbReference type="InterPro" id="IPR050088">
    <property type="entry name" value="IspD/TarI_cytidylyltransf_bact"/>
</dbReference>
<sequence length="231" mass="25086">MQIAAIIVAGGKGLRMGADTRKQYLELGGIPILVRTLRRFLACPQVDRIVLAAPADDFSFIQSDLFPLLPERHRIVLAPGGAERQGSVYNALITLGPDFEGLVAVHDGVRPFVSPEELRRVCEAGQRFGAAILAVPAFETLKRVGDEETIAGTLSREGLWMAQTPQVFRCDLLAAAHEQARENGVLGTDDASLVERMGVPVRVVTGSRCNIKITTPDDLDLAALFLPRFPF</sequence>
<feature type="site" description="Positions MEP for the nucleophilic attack" evidence="3">
    <location>
        <position position="212"/>
    </location>
</feature>
<feature type="site" description="Transition state stabilizer" evidence="3">
    <location>
        <position position="15"/>
    </location>
</feature>
<evidence type="ECO:0000256" key="2">
    <source>
        <dbReference type="ARBA" id="ARBA00022695"/>
    </source>
</evidence>
<dbReference type="SUPFAM" id="SSF53448">
    <property type="entry name" value="Nucleotide-diphospho-sugar transferases"/>
    <property type="match status" value="1"/>
</dbReference>
<dbReference type="HAMAP" id="MF_00108">
    <property type="entry name" value="IspD"/>
    <property type="match status" value="1"/>
</dbReference>
<keyword evidence="5" id="KW-1185">Reference proteome</keyword>
<comment type="pathway">
    <text evidence="3">Isoprenoid biosynthesis; isopentenyl diphosphate biosynthesis via DXP pathway; isopentenyl diphosphate from 1-deoxy-D-xylulose 5-phosphate: step 2/6.</text>
</comment>
<keyword evidence="2 3" id="KW-0548">Nucleotidyltransferase</keyword>
<accession>A0A1G5F2T3</accession>
<keyword evidence="1 3" id="KW-0808">Transferase</keyword>
<dbReference type="AlphaFoldDB" id="A0A1G5F2T3"/>